<accession>A0A4Y2TS66</accession>
<name>A0A4Y2TS66_ARAVE</name>
<evidence type="ECO:0000313" key="3">
    <source>
        <dbReference type="Proteomes" id="UP000499080"/>
    </source>
</evidence>
<feature type="non-terminal residue" evidence="2">
    <location>
        <position position="1"/>
    </location>
</feature>
<comment type="caution">
    <text evidence="2">The sequence shown here is derived from an EMBL/GenBank/DDBJ whole genome shotgun (WGS) entry which is preliminary data.</text>
</comment>
<reference evidence="2 3" key="1">
    <citation type="journal article" date="2019" name="Sci. Rep.">
        <title>Orb-weaving spider Araneus ventricosus genome elucidates the spidroin gene catalogue.</title>
        <authorList>
            <person name="Kono N."/>
            <person name="Nakamura H."/>
            <person name="Ohtoshi R."/>
            <person name="Moran D.A.P."/>
            <person name="Shinohara A."/>
            <person name="Yoshida Y."/>
            <person name="Fujiwara M."/>
            <person name="Mori M."/>
            <person name="Tomita M."/>
            <person name="Arakawa K."/>
        </authorList>
    </citation>
    <scope>NUCLEOTIDE SEQUENCE [LARGE SCALE GENOMIC DNA]</scope>
</reference>
<gene>
    <name evidence="2" type="ORF">AVEN_198739_1</name>
</gene>
<feature type="region of interest" description="Disordered" evidence="1">
    <location>
        <begin position="69"/>
        <end position="103"/>
    </location>
</feature>
<dbReference type="AlphaFoldDB" id="A0A4Y2TS66"/>
<keyword evidence="3" id="KW-1185">Reference proteome</keyword>
<sequence>WVDSDNSRGNRFVAGLLGTLTDFFCMQVLHTDKYLFGDRITKSIAEVWSEGNKYATSLARKTEILEIGATSEPHAASSSNLRDEASVKRERAPASLMGSHLHPRNFEVSEERSIKVKM</sequence>
<proteinExistence type="predicted"/>
<evidence type="ECO:0000256" key="1">
    <source>
        <dbReference type="SAM" id="MobiDB-lite"/>
    </source>
</evidence>
<protein>
    <submittedName>
        <fullName evidence="2">Uncharacterized protein</fullName>
    </submittedName>
</protein>
<evidence type="ECO:0000313" key="2">
    <source>
        <dbReference type="EMBL" id="GBO01966.1"/>
    </source>
</evidence>
<feature type="compositionally biased region" description="Basic and acidic residues" evidence="1">
    <location>
        <begin position="81"/>
        <end position="92"/>
    </location>
</feature>
<dbReference type="Proteomes" id="UP000499080">
    <property type="component" value="Unassembled WGS sequence"/>
</dbReference>
<dbReference type="EMBL" id="BGPR01029862">
    <property type="protein sequence ID" value="GBO01966.1"/>
    <property type="molecule type" value="Genomic_DNA"/>
</dbReference>
<organism evidence="2 3">
    <name type="scientific">Araneus ventricosus</name>
    <name type="common">Orbweaver spider</name>
    <name type="synonym">Epeira ventricosa</name>
    <dbReference type="NCBI Taxonomy" id="182803"/>
    <lineage>
        <taxon>Eukaryota</taxon>
        <taxon>Metazoa</taxon>
        <taxon>Ecdysozoa</taxon>
        <taxon>Arthropoda</taxon>
        <taxon>Chelicerata</taxon>
        <taxon>Arachnida</taxon>
        <taxon>Araneae</taxon>
        <taxon>Araneomorphae</taxon>
        <taxon>Entelegynae</taxon>
        <taxon>Araneoidea</taxon>
        <taxon>Araneidae</taxon>
        <taxon>Araneus</taxon>
    </lineage>
</organism>